<evidence type="ECO:0000256" key="1">
    <source>
        <dbReference type="ARBA" id="ARBA00022884"/>
    </source>
</evidence>
<dbReference type="SMART" id="SM01103">
    <property type="entry name" value="CRS1_YhbY"/>
    <property type="match status" value="1"/>
</dbReference>
<reference evidence="4 5" key="1">
    <citation type="submission" date="2018-05" db="EMBL/GenBank/DDBJ databases">
        <title>Abyssibacter profundi OUC007T gen. nov., sp. nov, a marine bacterium isolated from seawater of the Mariana Trench.</title>
        <authorList>
            <person name="Zhou S."/>
        </authorList>
    </citation>
    <scope>NUCLEOTIDE SEQUENCE [LARGE SCALE GENOMIC DNA]</scope>
    <source>
        <strain evidence="4 5">OUC007</strain>
    </source>
</reference>
<gene>
    <name evidence="4" type="ORF">DEH80_05690</name>
</gene>
<dbReference type="InterPro" id="IPR001890">
    <property type="entry name" value="RNA-binding_CRM"/>
</dbReference>
<dbReference type="AlphaFoldDB" id="A0A363UNA3"/>
<dbReference type="Proteomes" id="UP000251800">
    <property type="component" value="Unassembled WGS sequence"/>
</dbReference>
<evidence type="ECO:0000313" key="4">
    <source>
        <dbReference type="EMBL" id="PWN56906.1"/>
    </source>
</evidence>
<evidence type="ECO:0000256" key="2">
    <source>
        <dbReference type="PROSITE-ProRule" id="PRU00626"/>
    </source>
</evidence>
<protein>
    <submittedName>
        <fullName evidence="4">Ribosome assembly RNA-binding protein YhbY</fullName>
    </submittedName>
</protein>
<organism evidence="4 5">
    <name type="scientific">Abyssibacter profundi</name>
    <dbReference type="NCBI Taxonomy" id="2182787"/>
    <lineage>
        <taxon>Bacteria</taxon>
        <taxon>Pseudomonadati</taxon>
        <taxon>Pseudomonadota</taxon>
        <taxon>Gammaproteobacteria</taxon>
        <taxon>Chromatiales</taxon>
        <taxon>Oceanococcaceae</taxon>
        <taxon>Abyssibacter</taxon>
    </lineage>
</organism>
<dbReference type="InterPro" id="IPR051925">
    <property type="entry name" value="RNA-binding_domain"/>
</dbReference>
<evidence type="ECO:0000313" key="5">
    <source>
        <dbReference type="Proteomes" id="UP000251800"/>
    </source>
</evidence>
<evidence type="ECO:0000259" key="3">
    <source>
        <dbReference type="PROSITE" id="PS51295"/>
    </source>
</evidence>
<sequence>MKSLTSPQRQVLRAAAHHLNVVLQTGARGLTPEFTAEAEQALAHHELVKFKLVASDAADRKAMAEQLCEALGAAHVQQIGHVAVLYRENKDRARFREQLRRA</sequence>
<dbReference type="RefSeq" id="WP_109719505.1">
    <property type="nucleotide sequence ID" value="NZ_QEQK01000004.1"/>
</dbReference>
<dbReference type="EMBL" id="QEQK01000004">
    <property type="protein sequence ID" value="PWN56906.1"/>
    <property type="molecule type" value="Genomic_DNA"/>
</dbReference>
<keyword evidence="5" id="KW-1185">Reference proteome</keyword>
<accession>A0A363UNA3</accession>
<keyword evidence="1 2" id="KW-0694">RNA-binding</keyword>
<dbReference type="PANTHER" id="PTHR40065:SF3">
    <property type="entry name" value="RNA-BINDING PROTEIN YHBY"/>
    <property type="match status" value="1"/>
</dbReference>
<dbReference type="OrthoDB" id="9797519at2"/>
<dbReference type="PROSITE" id="PS51295">
    <property type="entry name" value="CRM"/>
    <property type="match status" value="1"/>
</dbReference>
<dbReference type="InterPro" id="IPR035920">
    <property type="entry name" value="YhbY-like_sf"/>
</dbReference>
<comment type="caution">
    <text evidence="4">The sequence shown here is derived from an EMBL/GenBank/DDBJ whole genome shotgun (WGS) entry which is preliminary data.</text>
</comment>
<proteinExistence type="predicted"/>
<dbReference type="PANTHER" id="PTHR40065">
    <property type="entry name" value="RNA-BINDING PROTEIN YHBY"/>
    <property type="match status" value="1"/>
</dbReference>
<dbReference type="GO" id="GO:0003723">
    <property type="term" value="F:RNA binding"/>
    <property type="evidence" value="ECO:0007669"/>
    <property type="project" value="UniProtKB-UniRule"/>
</dbReference>
<dbReference type="Pfam" id="PF01985">
    <property type="entry name" value="CRS1_YhbY"/>
    <property type="match status" value="1"/>
</dbReference>
<dbReference type="SUPFAM" id="SSF75471">
    <property type="entry name" value="YhbY-like"/>
    <property type="match status" value="1"/>
</dbReference>
<feature type="domain" description="CRM" evidence="3">
    <location>
        <begin position="2"/>
        <end position="98"/>
    </location>
</feature>
<dbReference type="Gene3D" id="3.30.110.60">
    <property type="entry name" value="YhbY-like"/>
    <property type="match status" value="1"/>
</dbReference>
<name>A0A363UNA3_9GAMM</name>